<keyword evidence="3" id="KW-1185">Reference proteome</keyword>
<sequence length="300" mass="33611">MQLALGPVQYYWSRTDINQFYESILSTPLDIIYLGEVVCGKRHQLRAADWLELARTLAEVSDKQIVLSTLTLLESNADLNWVRKICDNGQLLVEANDMSAVQLLSEARLPFACGPAINIYNQRTLSHLMSLGMVRWTAPVEMSGRQLGDVLNACGSKPEVELFAYGHMPLAYSARCFTVRHLGLDKDNCGYRCMEYPDGLPLFSQEDEKLFVINGIQTLSGEPVNLLRHYPKLRALGIDILRISPQWLRMEQVVAAFDSARRGELNPDLLPQGVDGYWRDHAGLELIARSGADSTDGCHT</sequence>
<comment type="subunit">
    <text evidence="1">Forms a heterodimer with UbiU.</text>
</comment>
<organism evidence="2 3">
    <name type="scientific">Microbulbifer rhizosphaerae</name>
    <dbReference type="NCBI Taxonomy" id="1562603"/>
    <lineage>
        <taxon>Bacteria</taxon>
        <taxon>Pseudomonadati</taxon>
        <taxon>Pseudomonadota</taxon>
        <taxon>Gammaproteobacteria</taxon>
        <taxon>Cellvibrionales</taxon>
        <taxon>Microbulbiferaceae</taxon>
        <taxon>Microbulbifer</taxon>
    </lineage>
</organism>
<protein>
    <recommendedName>
        <fullName evidence="1">Ubiquinone biosynthesis protein UbiV</fullName>
    </recommendedName>
</protein>
<dbReference type="GO" id="GO:0046872">
    <property type="term" value="F:metal ion binding"/>
    <property type="evidence" value="ECO:0007669"/>
    <property type="project" value="UniProtKB-KW"/>
</dbReference>
<dbReference type="InterPro" id="IPR051454">
    <property type="entry name" value="RNA/ubiquinone_mod_enzymes"/>
</dbReference>
<dbReference type="UniPathway" id="UPA00232"/>
<dbReference type="PANTHER" id="PTHR30217:SF11">
    <property type="entry name" value="UBIQUINONE BIOSYNTHESIS PROTEIN UBIV"/>
    <property type="match status" value="1"/>
</dbReference>
<proteinExistence type="inferred from homology"/>
<dbReference type="AlphaFoldDB" id="A0A7W4WDR2"/>
<dbReference type="GO" id="GO:0006508">
    <property type="term" value="P:proteolysis"/>
    <property type="evidence" value="ECO:0007669"/>
    <property type="project" value="UniProtKB-KW"/>
</dbReference>
<dbReference type="GO" id="GO:0051539">
    <property type="term" value="F:4 iron, 4 sulfur cluster binding"/>
    <property type="evidence" value="ECO:0007669"/>
    <property type="project" value="UniProtKB-UniRule"/>
</dbReference>
<feature type="binding site" evidence="1">
    <location>
        <position position="39"/>
    </location>
    <ligand>
        <name>[4Fe-4S] cluster</name>
        <dbReference type="ChEBI" id="CHEBI:49883"/>
    </ligand>
</feature>
<keyword evidence="1" id="KW-0004">4Fe-4S</keyword>
<comment type="caution">
    <text evidence="2">The sequence shown here is derived from an EMBL/GenBank/DDBJ whole genome shotgun (WGS) entry which is preliminary data.</text>
</comment>
<dbReference type="InterPro" id="IPR001539">
    <property type="entry name" value="Peptidase_U32"/>
</dbReference>
<comment type="pathway">
    <text evidence="1">Cofactor biosynthesis; ubiquinone biosynthesis.</text>
</comment>
<keyword evidence="1" id="KW-0479">Metal-binding</keyword>
<evidence type="ECO:0000313" key="3">
    <source>
        <dbReference type="Proteomes" id="UP000535937"/>
    </source>
</evidence>
<comment type="cofactor">
    <cofactor evidence="1">
        <name>[4Fe-4S] cluster</name>
        <dbReference type="ChEBI" id="CHEBI:49883"/>
    </cofactor>
</comment>
<name>A0A7W4WDR2_9GAMM</name>
<keyword evidence="1" id="KW-0408">Iron</keyword>
<keyword evidence="1" id="KW-0411">Iron-sulfur</keyword>
<dbReference type="HAMAP" id="MF_02233">
    <property type="entry name" value="UbiV"/>
    <property type="match status" value="1"/>
</dbReference>
<dbReference type="PANTHER" id="PTHR30217">
    <property type="entry name" value="PEPTIDASE U32 FAMILY"/>
    <property type="match status" value="1"/>
</dbReference>
<keyword evidence="2" id="KW-0645">Protease</keyword>
<dbReference type="GO" id="GO:0006744">
    <property type="term" value="P:ubiquinone biosynthetic process"/>
    <property type="evidence" value="ECO:0007669"/>
    <property type="project" value="UniProtKB-UniRule"/>
</dbReference>
<feature type="binding site" evidence="1">
    <location>
        <position position="189"/>
    </location>
    <ligand>
        <name>[4Fe-4S] cluster</name>
        <dbReference type="ChEBI" id="CHEBI:49883"/>
    </ligand>
</feature>
<dbReference type="Pfam" id="PF01136">
    <property type="entry name" value="Peptidase_U32"/>
    <property type="match status" value="1"/>
</dbReference>
<dbReference type="InterPro" id="IPR043693">
    <property type="entry name" value="UbiV"/>
</dbReference>
<dbReference type="GO" id="GO:0008233">
    <property type="term" value="F:peptidase activity"/>
    <property type="evidence" value="ECO:0007669"/>
    <property type="project" value="UniProtKB-KW"/>
</dbReference>
<feature type="binding site" evidence="1">
    <location>
        <position position="176"/>
    </location>
    <ligand>
        <name>[4Fe-4S] cluster</name>
        <dbReference type="ChEBI" id="CHEBI:49883"/>
    </ligand>
</feature>
<dbReference type="Proteomes" id="UP000535937">
    <property type="component" value="Unassembled WGS sequence"/>
</dbReference>
<feature type="binding site" evidence="1">
    <location>
        <position position="193"/>
    </location>
    <ligand>
        <name>[4Fe-4S] cluster</name>
        <dbReference type="ChEBI" id="CHEBI:49883"/>
    </ligand>
</feature>
<keyword evidence="1" id="KW-0831">Ubiquinone biosynthesis</keyword>
<keyword evidence="2" id="KW-0378">Hydrolase</keyword>
<dbReference type="EMBL" id="JACHWZ010000015">
    <property type="protein sequence ID" value="MBB3062370.1"/>
    <property type="molecule type" value="Genomic_DNA"/>
</dbReference>
<evidence type="ECO:0000256" key="1">
    <source>
        <dbReference type="HAMAP-Rule" id="MF_02233"/>
    </source>
</evidence>
<dbReference type="NCBIfam" id="NF011991">
    <property type="entry name" value="PRK15447.1"/>
    <property type="match status" value="1"/>
</dbReference>
<gene>
    <name evidence="1" type="primary">ubiV</name>
    <name evidence="2" type="ORF">FHS09_003215</name>
</gene>
<evidence type="ECO:0000313" key="2">
    <source>
        <dbReference type="EMBL" id="MBB3062370.1"/>
    </source>
</evidence>
<comment type="similarity">
    <text evidence="1">Belongs to the peptidase U32 family. UbiV subfamily.</text>
</comment>
<reference evidence="2 3" key="1">
    <citation type="submission" date="2020-08" db="EMBL/GenBank/DDBJ databases">
        <title>Genomic Encyclopedia of Type Strains, Phase III (KMG-III): the genomes of soil and plant-associated and newly described type strains.</title>
        <authorList>
            <person name="Whitman W."/>
        </authorList>
    </citation>
    <scope>NUCLEOTIDE SEQUENCE [LARGE SCALE GENOMIC DNA]</scope>
    <source>
        <strain evidence="2 3">CECT 8799</strain>
    </source>
</reference>
<dbReference type="RefSeq" id="WP_183461625.1">
    <property type="nucleotide sequence ID" value="NZ_JACHWZ010000015.1"/>
</dbReference>
<accession>A0A7W4WDR2</accession>
<comment type="function">
    <text evidence="1">Required for O(2)-independent ubiquinone (coenzyme Q) biosynthesis. Together with UbiU, is essential for the C6-hydroxylation reaction in the oxygen-independent ubiquinone biosynthesis pathway.</text>
</comment>